<dbReference type="SUPFAM" id="SSF53041">
    <property type="entry name" value="Resolvase-like"/>
    <property type="match status" value="1"/>
</dbReference>
<gene>
    <name evidence="4" type="ORF">CHLFYP18_03744</name>
</gene>
<reference evidence="4" key="1">
    <citation type="submission" date="2019-11" db="EMBL/GenBank/DDBJ databases">
        <authorList>
            <person name="Feng L."/>
        </authorList>
    </citation>
    <scope>NUCLEOTIDE SEQUENCE</scope>
    <source>
        <strain evidence="4">ChathewayiLFYP18</strain>
    </source>
</reference>
<keyword evidence="2" id="KW-0233">DNA recombination</keyword>
<sequence>MSEKKKAWVYTRIDAPEDVSGSLKHQDQNLTTYAEHMGWEIVGHSQDLESGCNMKRPGLQDMTNAVITGAVEVIVISNPSRISRCVRDINAYAETLQTYGVEAYSPERGKIEELCATILAEDGMLQEPKLFN</sequence>
<dbReference type="RefSeq" id="WP_156834249.1">
    <property type="nucleotide sequence ID" value="NZ_CACRUH010000084.1"/>
</dbReference>
<dbReference type="GO" id="GO:0000150">
    <property type="term" value="F:DNA strand exchange activity"/>
    <property type="evidence" value="ECO:0007669"/>
    <property type="project" value="InterPro"/>
</dbReference>
<dbReference type="AlphaFoldDB" id="A0A6N3I134"/>
<feature type="domain" description="Resolvase/invertase-type recombinase catalytic" evidence="3">
    <location>
        <begin position="6"/>
        <end position="132"/>
    </location>
</feature>
<dbReference type="InterPro" id="IPR036162">
    <property type="entry name" value="Resolvase-like_N_sf"/>
</dbReference>
<dbReference type="InterPro" id="IPR006119">
    <property type="entry name" value="Resolv_N"/>
</dbReference>
<evidence type="ECO:0000256" key="2">
    <source>
        <dbReference type="ARBA" id="ARBA00023172"/>
    </source>
</evidence>
<dbReference type="GO" id="GO:0003677">
    <property type="term" value="F:DNA binding"/>
    <property type="evidence" value="ECO:0007669"/>
    <property type="project" value="UniProtKB-KW"/>
</dbReference>
<dbReference type="InterPro" id="IPR050639">
    <property type="entry name" value="SSR_resolvase"/>
</dbReference>
<dbReference type="CDD" id="cd00338">
    <property type="entry name" value="Ser_Recombinase"/>
    <property type="match status" value="1"/>
</dbReference>
<dbReference type="PANTHER" id="PTHR30461:SF2">
    <property type="entry name" value="SERINE RECOMBINASE PINE-RELATED"/>
    <property type="match status" value="1"/>
</dbReference>
<organism evidence="4">
    <name type="scientific">Hungatella hathewayi</name>
    <dbReference type="NCBI Taxonomy" id="154046"/>
    <lineage>
        <taxon>Bacteria</taxon>
        <taxon>Bacillati</taxon>
        <taxon>Bacillota</taxon>
        <taxon>Clostridia</taxon>
        <taxon>Lachnospirales</taxon>
        <taxon>Lachnospiraceae</taxon>
        <taxon>Hungatella</taxon>
    </lineage>
</organism>
<dbReference type="Pfam" id="PF00239">
    <property type="entry name" value="Resolvase"/>
    <property type="match status" value="1"/>
</dbReference>
<dbReference type="PROSITE" id="PS51736">
    <property type="entry name" value="RECOMBINASES_3"/>
    <property type="match status" value="1"/>
</dbReference>
<protein>
    <recommendedName>
        <fullName evidence="3">Resolvase/invertase-type recombinase catalytic domain-containing protein</fullName>
    </recommendedName>
</protein>
<dbReference type="PANTHER" id="PTHR30461">
    <property type="entry name" value="DNA-INVERTASE FROM LAMBDOID PROPHAGE"/>
    <property type="match status" value="1"/>
</dbReference>
<proteinExistence type="predicted"/>
<keyword evidence="1" id="KW-0238">DNA-binding</keyword>
<dbReference type="SMART" id="SM00857">
    <property type="entry name" value="Resolvase"/>
    <property type="match status" value="1"/>
</dbReference>
<evidence type="ECO:0000259" key="3">
    <source>
        <dbReference type="PROSITE" id="PS51736"/>
    </source>
</evidence>
<accession>A0A6N3I134</accession>
<name>A0A6N3I134_9FIRM</name>
<dbReference type="EMBL" id="CACRUH010000084">
    <property type="protein sequence ID" value="VYU82967.1"/>
    <property type="molecule type" value="Genomic_DNA"/>
</dbReference>
<dbReference type="Gene3D" id="3.40.50.1390">
    <property type="entry name" value="Resolvase, N-terminal catalytic domain"/>
    <property type="match status" value="1"/>
</dbReference>
<evidence type="ECO:0000256" key="1">
    <source>
        <dbReference type="ARBA" id="ARBA00023125"/>
    </source>
</evidence>
<evidence type="ECO:0000313" key="4">
    <source>
        <dbReference type="EMBL" id="VYU82967.1"/>
    </source>
</evidence>